<evidence type="ECO:0000256" key="6">
    <source>
        <dbReference type="ARBA" id="ARBA00022723"/>
    </source>
</evidence>
<dbReference type="InterPro" id="IPR001915">
    <property type="entry name" value="Peptidase_M48"/>
</dbReference>
<evidence type="ECO:0000256" key="9">
    <source>
        <dbReference type="ARBA" id="ARBA00022989"/>
    </source>
</evidence>
<keyword evidence="10 14" id="KW-0482">Metalloprotease</keyword>
<feature type="transmembrane region" description="Helical" evidence="12">
    <location>
        <begin position="282"/>
        <end position="302"/>
    </location>
</feature>
<feature type="transmembrane region" description="Helical" evidence="12">
    <location>
        <begin position="250"/>
        <end position="276"/>
    </location>
</feature>
<keyword evidence="5 12" id="KW-0812">Transmembrane</keyword>
<feature type="domain" description="Peptidase M48" evidence="13">
    <location>
        <begin position="328"/>
        <end position="573"/>
    </location>
</feature>
<proteinExistence type="predicted"/>
<organism evidence="14 15">
    <name type="scientific">Thermostichus vulcanus str. 'Rupite'</name>
    <dbReference type="NCBI Taxonomy" id="2813851"/>
    <lineage>
        <taxon>Bacteria</taxon>
        <taxon>Bacillati</taxon>
        <taxon>Cyanobacteriota</taxon>
        <taxon>Cyanophyceae</taxon>
        <taxon>Thermostichales</taxon>
        <taxon>Thermostichaceae</taxon>
        <taxon>Thermostichus</taxon>
    </lineage>
</organism>
<evidence type="ECO:0000256" key="1">
    <source>
        <dbReference type="ARBA" id="ARBA00001947"/>
    </source>
</evidence>
<feature type="transmembrane region" description="Helical" evidence="12">
    <location>
        <begin position="632"/>
        <end position="653"/>
    </location>
</feature>
<keyword evidence="9 12" id="KW-1133">Transmembrane helix</keyword>
<feature type="transmembrane region" description="Helical" evidence="12">
    <location>
        <begin position="435"/>
        <end position="457"/>
    </location>
</feature>
<name>A0ABT0CE34_THEVL</name>
<dbReference type="PANTHER" id="PTHR43221">
    <property type="entry name" value="PROTEASE HTPX"/>
    <property type="match status" value="1"/>
</dbReference>
<evidence type="ECO:0000256" key="7">
    <source>
        <dbReference type="ARBA" id="ARBA00022801"/>
    </source>
</evidence>
<feature type="transmembrane region" description="Helical" evidence="12">
    <location>
        <begin position="602"/>
        <end position="626"/>
    </location>
</feature>
<keyword evidence="6" id="KW-0479">Metal-binding</keyword>
<feature type="transmembrane region" description="Helical" evidence="12">
    <location>
        <begin position="778"/>
        <end position="797"/>
    </location>
</feature>
<comment type="cofactor">
    <cofactor evidence="1">
        <name>Zn(2+)</name>
        <dbReference type="ChEBI" id="CHEBI:29105"/>
    </cofactor>
</comment>
<dbReference type="GO" id="GO:0008237">
    <property type="term" value="F:metallopeptidase activity"/>
    <property type="evidence" value="ECO:0007669"/>
    <property type="project" value="UniProtKB-KW"/>
</dbReference>
<keyword evidence="3" id="KW-1003">Cell membrane</keyword>
<dbReference type="InterPro" id="IPR050083">
    <property type="entry name" value="HtpX_protease"/>
</dbReference>
<comment type="subcellular location">
    <subcellularLocation>
        <location evidence="2">Cell membrane</location>
        <topology evidence="2">Multi-pass membrane protein</topology>
    </subcellularLocation>
</comment>
<dbReference type="Gene3D" id="3.30.2010.10">
    <property type="entry name" value="Metalloproteases ('zincins'), catalytic domain"/>
    <property type="match status" value="1"/>
</dbReference>
<evidence type="ECO:0000256" key="5">
    <source>
        <dbReference type="ARBA" id="ARBA00022692"/>
    </source>
</evidence>
<evidence type="ECO:0000313" key="15">
    <source>
        <dbReference type="Proteomes" id="UP000830835"/>
    </source>
</evidence>
<evidence type="ECO:0000256" key="2">
    <source>
        <dbReference type="ARBA" id="ARBA00004651"/>
    </source>
</evidence>
<keyword evidence="11 12" id="KW-0472">Membrane</keyword>
<dbReference type="Proteomes" id="UP000830835">
    <property type="component" value="Unassembled WGS sequence"/>
</dbReference>
<sequence length="798" mass="88683">MNELQITQWLEQALQNPRLKLQVKTQPIRDGESEAYALVVMINRPADLTLDYEELTSWFQTTVSAHYPQVKSLALYSRPIGQHAADWKTQIKLQQSAPPDPVSPAADPHEPLDLSRFCFTDNRLLLTTDLPKPPGLLCQAILAFHRLTTEQKREVLPLLPTLFENPTSVSTVMLSVEAALWLEPLKTLNQHQLRLLSIWLSRYCFNPNTTLMELESVPPTPNRTTGQLKRSNRAPQMGVSLTLASFAGNLTAASAVTVGLLFGMVFVLSLAIIASLEGGFSFAYLIFSILITLAFNGLIFFLSPFLMDLTQGWLYGTEWVSLAEIKRRSPETAEVIERVCQKHKLKQPKLGLIRDQNPTAFTYGSLPDTARIVVSEGLFTYLEDGEVATVYAHELGHVIHWDFAVMTLVSTLVQITYLIYAYVRDIRGDSKAAKNIRSLAFIAYIFYVVGSYLLLYLSRVREYFADHFAAEVTGNPNALSRALVKIAYGIVEEGEREQDEETRRRSSRLLEGTRALGIYDAKAATTAGTAYRVAADPSQVGKVFLWDLFNPWAWWMELNSTHPLTGKRVRALGTYAEQLDLPVEFDMATVAAQGKHLNRQQLYGGFALDVVLLNAVWIGVILGTLLGIPALLAGQFGIFAGWIVLGGSVGQLLKTTVMYPSLNNPPALNVLKAMSNPYASPLRGLPMQLQGRVIGRGDAGYRFGSDLKFQDESGMIFLRYASRFGPLGNFLFGANQVEGLIGEQGSAVGWFRRGVAAWMDLDHFQKPQGQVVTSHHPFWQRVWGVIGVVVAIGLMVLL</sequence>
<dbReference type="EMBL" id="JAFIRA010000044">
    <property type="protein sequence ID" value="MCJ2544039.1"/>
    <property type="molecule type" value="Genomic_DNA"/>
</dbReference>
<evidence type="ECO:0000256" key="8">
    <source>
        <dbReference type="ARBA" id="ARBA00022833"/>
    </source>
</evidence>
<dbReference type="RefSeq" id="WP_244352187.1">
    <property type="nucleotide sequence ID" value="NZ_JAFIRA010000044.1"/>
</dbReference>
<evidence type="ECO:0000313" key="14">
    <source>
        <dbReference type="EMBL" id="MCJ2544039.1"/>
    </source>
</evidence>
<accession>A0ABT0CE34</accession>
<evidence type="ECO:0000256" key="4">
    <source>
        <dbReference type="ARBA" id="ARBA00022670"/>
    </source>
</evidence>
<dbReference type="Pfam" id="PF01435">
    <property type="entry name" value="Peptidase_M48"/>
    <property type="match status" value="1"/>
</dbReference>
<evidence type="ECO:0000256" key="12">
    <source>
        <dbReference type="SAM" id="Phobius"/>
    </source>
</evidence>
<comment type="caution">
    <text evidence="14">The sequence shown here is derived from an EMBL/GenBank/DDBJ whole genome shotgun (WGS) entry which is preliminary data.</text>
</comment>
<gene>
    <name evidence="14" type="ORF">JX360_14190</name>
</gene>
<evidence type="ECO:0000259" key="13">
    <source>
        <dbReference type="Pfam" id="PF01435"/>
    </source>
</evidence>
<keyword evidence="8" id="KW-0862">Zinc</keyword>
<dbReference type="PANTHER" id="PTHR43221:SF1">
    <property type="entry name" value="PROTEASE HTPX"/>
    <property type="match status" value="1"/>
</dbReference>
<evidence type="ECO:0000256" key="3">
    <source>
        <dbReference type="ARBA" id="ARBA00022475"/>
    </source>
</evidence>
<protein>
    <submittedName>
        <fullName evidence="14">M48 family metalloprotease</fullName>
    </submittedName>
</protein>
<keyword evidence="7" id="KW-0378">Hydrolase</keyword>
<reference evidence="14" key="1">
    <citation type="submission" date="2021-02" db="EMBL/GenBank/DDBJ databases">
        <title>The CRISPR/cas machinery reduction and long-range gene transfer in the hot spring cyanobacterium Synechococcus.</title>
        <authorList>
            <person name="Dvorak P."/>
            <person name="Jahodarova E."/>
            <person name="Hasler P."/>
            <person name="Poulickova A."/>
        </authorList>
    </citation>
    <scope>NUCLEOTIDE SEQUENCE</scope>
    <source>
        <strain evidence="14">Rupite</strain>
    </source>
</reference>
<evidence type="ECO:0000256" key="10">
    <source>
        <dbReference type="ARBA" id="ARBA00023049"/>
    </source>
</evidence>
<feature type="transmembrane region" description="Helical" evidence="12">
    <location>
        <begin position="403"/>
        <end position="423"/>
    </location>
</feature>
<keyword evidence="4" id="KW-0645">Protease</keyword>
<evidence type="ECO:0000256" key="11">
    <source>
        <dbReference type="ARBA" id="ARBA00023136"/>
    </source>
</evidence>
<keyword evidence="15" id="KW-1185">Reference proteome</keyword>